<dbReference type="AlphaFoldDB" id="A0A7D9E0D7"/>
<proteinExistence type="predicted"/>
<dbReference type="Pfam" id="PF20651">
    <property type="entry name" value="EXOC6_Sec15_N"/>
    <property type="match status" value="1"/>
</dbReference>
<dbReference type="PANTHER" id="PTHR12702:SF0">
    <property type="entry name" value="EXOCYST COMPLEX COMPONENT 6"/>
    <property type="match status" value="1"/>
</dbReference>
<dbReference type="GO" id="GO:0000145">
    <property type="term" value="C:exocyst"/>
    <property type="evidence" value="ECO:0007669"/>
    <property type="project" value="TreeGrafter"/>
</dbReference>
<dbReference type="GO" id="GO:0006893">
    <property type="term" value="P:Golgi to plasma membrane transport"/>
    <property type="evidence" value="ECO:0007669"/>
    <property type="project" value="TreeGrafter"/>
</dbReference>
<feature type="domain" description="Exocyst complex subunit EXOC6/Sec15 C-terminal" evidence="2">
    <location>
        <begin position="383"/>
        <end position="483"/>
    </location>
</feature>
<dbReference type="GO" id="GO:0006886">
    <property type="term" value="P:intracellular protein transport"/>
    <property type="evidence" value="ECO:0007669"/>
    <property type="project" value="InterPro"/>
</dbReference>
<dbReference type="InterPro" id="IPR048359">
    <property type="entry name" value="EXOC6_Sec15_N"/>
</dbReference>
<dbReference type="OrthoDB" id="10267033at2759"/>
<dbReference type="InterPro" id="IPR007225">
    <property type="entry name" value="EXOC6/Sec15"/>
</dbReference>
<sequence>MGEEQQSGPTQHGTLLGEIESSDGPVGPTLKTIYDSDGHKMFMEKLDESIQHHDKEIEKMCNFHYQGFIESVNELLNVKGDTYKLKLYVKELDEKFKFSGCELAKQISSLIQCRYMQRNIASAVETITLCLPVLEMYAKLQEQLDGKRYYPALKSLEQLEHTYLPRISSFRFAEIMSTRIPIYRDNIKKAAMSDLRDFLASIREHSKKLGAIAMKQAQKRHNLSILHGVGESNPVGKEEGSCLSAHELVDFSPVYRGLHIYTVLGLRDEFIDYYRVQRRKQARLVLEANSSNSTTGRSLESYRLYFHEVVGFFVVEDTIMHTTQGLVTRSTIDEMWEMAVAIIAVVLQNQSGYCKETDLLIKVKELIGWFCNTLSAYGLTVSQLNDVLYGMGQQYHIILMEHWGEIFNGIFAEDNYNPIVCQSKQEFQDVFGDFPRYNEQLKEESFPKRIDFSECVIKVYAQIREFIKSSLKFYENLNFREKSIRAHVWEKNATWTIARDLRKPERDNHPEVRQNNALYKFKSKREKVRIAVGNKILMKNKRTDPLSPIPGKDVWKRHDGNVLMRNKSHFKIVRERSCVEKRERVRGKETFEDNILNRSRIDQSTRDVMPDQINLDEADELMNLGRSSTNDRRQPIYVTRRSREVCPPDRFQC</sequence>
<gene>
    <name evidence="4" type="ORF">PACLA_8A012600</name>
</gene>
<dbReference type="Gene3D" id="1.10.357.30">
    <property type="entry name" value="Exocyst complex subunit Sec15 C-terminal domain, N-terminal subdomain"/>
    <property type="match status" value="1"/>
</dbReference>
<evidence type="ECO:0000313" key="4">
    <source>
        <dbReference type="EMBL" id="CAB3998475.1"/>
    </source>
</evidence>
<dbReference type="InterPro" id="IPR046361">
    <property type="entry name" value="EXOC6/Sec15_C"/>
</dbReference>
<evidence type="ECO:0000259" key="2">
    <source>
        <dbReference type="Pfam" id="PF04091"/>
    </source>
</evidence>
<keyword evidence="5" id="KW-1185">Reference proteome</keyword>
<dbReference type="PANTHER" id="PTHR12702">
    <property type="entry name" value="SEC15"/>
    <property type="match status" value="1"/>
</dbReference>
<evidence type="ECO:0000256" key="1">
    <source>
        <dbReference type="SAM" id="MobiDB-lite"/>
    </source>
</evidence>
<dbReference type="EMBL" id="CACRXK020003366">
    <property type="protein sequence ID" value="CAB3998475.1"/>
    <property type="molecule type" value="Genomic_DNA"/>
</dbReference>
<dbReference type="GO" id="GO:0016020">
    <property type="term" value="C:membrane"/>
    <property type="evidence" value="ECO:0007669"/>
    <property type="project" value="TreeGrafter"/>
</dbReference>
<feature type="region of interest" description="Disordered" evidence="1">
    <location>
        <begin position="1"/>
        <end position="28"/>
    </location>
</feature>
<protein>
    <submittedName>
        <fullName evidence="4">Uncharacterized protein</fullName>
    </submittedName>
</protein>
<evidence type="ECO:0000259" key="3">
    <source>
        <dbReference type="Pfam" id="PF20651"/>
    </source>
</evidence>
<accession>A0A7D9E0D7</accession>
<dbReference type="GO" id="GO:0090522">
    <property type="term" value="P:vesicle tethering involved in exocytosis"/>
    <property type="evidence" value="ECO:0007669"/>
    <property type="project" value="InterPro"/>
</dbReference>
<reference evidence="4" key="1">
    <citation type="submission" date="2020-04" db="EMBL/GenBank/DDBJ databases">
        <authorList>
            <person name="Alioto T."/>
            <person name="Alioto T."/>
            <person name="Gomez Garrido J."/>
        </authorList>
    </citation>
    <scope>NUCLEOTIDE SEQUENCE</scope>
    <source>
        <strain evidence="4">A484AB</strain>
    </source>
</reference>
<dbReference type="Pfam" id="PF04091">
    <property type="entry name" value="Sec15_C"/>
    <property type="match status" value="1"/>
</dbReference>
<feature type="domain" description="Exocyst complex component EXOC6/Sec15 N-terminal" evidence="3">
    <location>
        <begin position="45"/>
        <end position="214"/>
    </location>
</feature>
<name>A0A7D9E0D7_PARCT</name>
<feature type="compositionally biased region" description="Polar residues" evidence="1">
    <location>
        <begin position="1"/>
        <end position="13"/>
    </location>
</feature>
<dbReference type="Proteomes" id="UP001152795">
    <property type="component" value="Unassembled WGS sequence"/>
</dbReference>
<evidence type="ECO:0000313" key="5">
    <source>
        <dbReference type="Proteomes" id="UP001152795"/>
    </source>
</evidence>
<organism evidence="4 5">
    <name type="scientific">Paramuricea clavata</name>
    <name type="common">Red gorgonian</name>
    <name type="synonym">Violescent sea-whip</name>
    <dbReference type="NCBI Taxonomy" id="317549"/>
    <lineage>
        <taxon>Eukaryota</taxon>
        <taxon>Metazoa</taxon>
        <taxon>Cnidaria</taxon>
        <taxon>Anthozoa</taxon>
        <taxon>Octocorallia</taxon>
        <taxon>Malacalcyonacea</taxon>
        <taxon>Plexauridae</taxon>
        <taxon>Paramuricea</taxon>
    </lineage>
</organism>
<comment type="caution">
    <text evidence="4">The sequence shown here is derived from an EMBL/GenBank/DDBJ whole genome shotgun (WGS) entry which is preliminary data.</text>
</comment>
<dbReference type="InterPro" id="IPR042045">
    <property type="entry name" value="EXOC6/Sec15_C_dom1"/>
</dbReference>